<dbReference type="AlphaFoldDB" id="A0A7T8KGQ2"/>
<accession>A0A7T8KGQ2</accession>
<reference evidence="3" key="1">
    <citation type="submission" date="2021-01" db="EMBL/GenBank/DDBJ databases">
        <title>Caligus Genome Assembly.</title>
        <authorList>
            <person name="Gallardo-Escarate C."/>
        </authorList>
    </citation>
    <scope>NUCLEOTIDE SEQUENCE [LARGE SCALE GENOMIC DNA]</scope>
</reference>
<evidence type="ECO:0000313" key="2">
    <source>
        <dbReference type="EMBL" id="QQP55617.1"/>
    </source>
</evidence>
<organism evidence="2 3">
    <name type="scientific">Caligus rogercresseyi</name>
    <name type="common">Sea louse</name>
    <dbReference type="NCBI Taxonomy" id="217165"/>
    <lineage>
        <taxon>Eukaryota</taxon>
        <taxon>Metazoa</taxon>
        <taxon>Ecdysozoa</taxon>
        <taxon>Arthropoda</taxon>
        <taxon>Crustacea</taxon>
        <taxon>Multicrustacea</taxon>
        <taxon>Hexanauplia</taxon>
        <taxon>Copepoda</taxon>
        <taxon>Siphonostomatoida</taxon>
        <taxon>Caligidae</taxon>
        <taxon>Caligus</taxon>
    </lineage>
</organism>
<dbReference type="Gene3D" id="3.80.10.10">
    <property type="entry name" value="Ribonuclease Inhibitor"/>
    <property type="match status" value="1"/>
</dbReference>
<sequence length="341" mass="39361">MFLRRRPNAYSSRGGMPRKSPPGKQRFVATVRSSALPQLSPNHAEGANSFAARWPQPTSGASLRRGKVSYAEQGGRILLLQEKFLLSRIDDELNIFHDPSSGPFMERTHAQWVRLLWKYPIPSVYNYDYYAQEERKKEHTKLVRIQLLDEKRLVALGPDLSAAWFLLSRNCRVRFKDQETWVENQGDLPTTFKAGHCLEAIEASRSLLVYEGLQNLRNLSFLKHLDISYCEFVDEWFIDRITGEFRETLEYLDVSGCYRLDWNGIEPLARLVNLKVLILRDLDHIEDLKLICLLLLEVNPDLDIRGVDYIDIELLKAGGNEDLLEDLERDLLLFPKGNTPS</sequence>
<name>A0A7T8KGQ2_CALRO</name>
<dbReference type="InterPro" id="IPR032675">
    <property type="entry name" value="LRR_dom_sf"/>
</dbReference>
<keyword evidence="3" id="KW-1185">Reference proteome</keyword>
<evidence type="ECO:0000256" key="1">
    <source>
        <dbReference type="SAM" id="MobiDB-lite"/>
    </source>
</evidence>
<dbReference type="EMBL" id="CP045890">
    <property type="protein sequence ID" value="QQP55617.1"/>
    <property type="molecule type" value="Genomic_DNA"/>
</dbReference>
<protein>
    <submittedName>
        <fullName evidence="2">ATP synthase subunit s-like protein</fullName>
    </submittedName>
</protein>
<feature type="region of interest" description="Disordered" evidence="1">
    <location>
        <begin position="1"/>
        <end position="24"/>
    </location>
</feature>
<gene>
    <name evidence="2" type="ORF">FKW44_000009</name>
</gene>
<dbReference type="Proteomes" id="UP000595437">
    <property type="component" value="Chromosome 1"/>
</dbReference>
<dbReference type="SUPFAM" id="SSF52047">
    <property type="entry name" value="RNI-like"/>
    <property type="match status" value="1"/>
</dbReference>
<proteinExistence type="predicted"/>
<dbReference type="OrthoDB" id="1708588at2759"/>
<evidence type="ECO:0000313" key="3">
    <source>
        <dbReference type="Proteomes" id="UP000595437"/>
    </source>
</evidence>